<gene>
    <name evidence="5" type="ORF">IPN02_17110</name>
</gene>
<evidence type="ECO:0000259" key="4">
    <source>
        <dbReference type="PROSITE" id="PS51880"/>
    </source>
</evidence>
<dbReference type="InterPro" id="IPR045865">
    <property type="entry name" value="ACT-like_dom_sf"/>
</dbReference>
<dbReference type="PROSITE" id="PS51671">
    <property type="entry name" value="ACT"/>
    <property type="match status" value="1"/>
</dbReference>
<accession>A0A936NGH7</accession>
<protein>
    <submittedName>
        <fullName evidence="5">Bifunctional (P)ppGpp synthetase/guanosine-3',5'-bis(Diphosphate) 3'-pyrophosphohydrolase</fullName>
    </submittedName>
</protein>
<comment type="function">
    <text evidence="2">In eubacteria ppGpp (guanosine 3'-diphosphate 5'-diphosphate) is a mediator of the stringent response that coordinates a variety of cellular activities in response to changes in nutritional abundance.</text>
</comment>
<dbReference type="Gene3D" id="3.10.20.30">
    <property type="match status" value="1"/>
</dbReference>
<dbReference type="SUPFAM" id="SSF55021">
    <property type="entry name" value="ACT-like"/>
    <property type="match status" value="1"/>
</dbReference>
<dbReference type="InterPro" id="IPR003607">
    <property type="entry name" value="HD/PDEase_dom"/>
</dbReference>
<dbReference type="InterPro" id="IPR012675">
    <property type="entry name" value="Beta-grasp_dom_sf"/>
</dbReference>
<dbReference type="CDD" id="cd01668">
    <property type="entry name" value="TGS_RSH"/>
    <property type="match status" value="1"/>
</dbReference>
<dbReference type="Pfam" id="PF13328">
    <property type="entry name" value="HD_4"/>
    <property type="match status" value="1"/>
</dbReference>
<dbReference type="InterPro" id="IPR043519">
    <property type="entry name" value="NT_sf"/>
</dbReference>
<dbReference type="EMBL" id="JADJZA010000009">
    <property type="protein sequence ID" value="MBK9298507.1"/>
    <property type="molecule type" value="Genomic_DNA"/>
</dbReference>
<dbReference type="InterPro" id="IPR012676">
    <property type="entry name" value="TGS-like"/>
</dbReference>
<evidence type="ECO:0000259" key="3">
    <source>
        <dbReference type="PROSITE" id="PS51671"/>
    </source>
</evidence>
<dbReference type="CDD" id="cd04876">
    <property type="entry name" value="ACT_RelA-SpoT"/>
    <property type="match status" value="1"/>
</dbReference>
<comment type="caution">
    <text evidence="5">The sequence shown here is derived from an EMBL/GenBank/DDBJ whole genome shotgun (WGS) entry which is preliminary data.</text>
</comment>
<dbReference type="GO" id="GO:0015969">
    <property type="term" value="P:guanosine tetraphosphate metabolic process"/>
    <property type="evidence" value="ECO:0007669"/>
    <property type="project" value="InterPro"/>
</dbReference>
<dbReference type="Pfam" id="PF04607">
    <property type="entry name" value="RelA_SpoT"/>
    <property type="match status" value="1"/>
</dbReference>
<dbReference type="SMART" id="SM00471">
    <property type="entry name" value="HDc"/>
    <property type="match status" value="1"/>
</dbReference>
<proteinExistence type="inferred from homology"/>
<feature type="domain" description="TGS" evidence="4">
    <location>
        <begin position="411"/>
        <end position="472"/>
    </location>
</feature>
<dbReference type="FunFam" id="3.30.460.10:FF:000001">
    <property type="entry name" value="GTP pyrophosphokinase RelA"/>
    <property type="match status" value="1"/>
</dbReference>
<dbReference type="PROSITE" id="PS51880">
    <property type="entry name" value="TGS"/>
    <property type="match status" value="1"/>
</dbReference>
<dbReference type="CDD" id="cd05399">
    <property type="entry name" value="NT_Rel-Spo_like"/>
    <property type="match status" value="1"/>
</dbReference>
<dbReference type="InterPro" id="IPR004095">
    <property type="entry name" value="TGS"/>
</dbReference>
<dbReference type="InterPro" id="IPR033655">
    <property type="entry name" value="TGS_RelA/SpoT"/>
</dbReference>
<dbReference type="SUPFAM" id="SSF81301">
    <property type="entry name" value="Nucleotidyltransferase"/>
    <property type="match status" value="1"/>
</dbReference>
<comment type="similarity">
    <text evidence="2">Belongs to the relA/spoT family.</text>
</comment>
<dbReference type="SMART" id="SM00954">
    <property type="entry name" value="RelA_SpoT"/>
    <property type="match status" value="1"/>
</dbReference>
<dbReference type="CDD" id="cd00077">
    <property type="entry name" value="HDc"/>
    <property type="match status" value="1"/>
</dbReference>
<dbReference type="SUPFAM" id="SSF81271">
    <property type="entry name" value="TGS-like"/>
    <property type="match status" value="1"/>
</dbReference>
<dbReference type="PANTHER" id="PTHR21262:SF31">
    <property type="entry name" value="GTP PYROPHOSPHOKINASE"/>
    <property type="match status" value="1"/>
</dbReference>
<evidence type="ECO:0000256" key="1">
    <source>
        <dbReference type="ARBA" id="ARBA00025704"/>
    </source>
</evidence>
<evidence type="ECO:0000313" key="5">
    <source>
        <dbReference type="EMBL" id="MBK9298507.1"/>
    </source>
</evidence>
<dbReference type="InterPro" id="IPR002912">
    <property type="entry name" value="ACT_dom"/>
</dbReference>
<reference evidence="5 6" key="1">
    <citation type="submission" date="2020-10" db="EMBL/GenBank/DDBJ databases">
        <title>Connecting structure to function with the recovery of over 1000 high-quality activated sludge metagenome-assembled genomes encoding full-length rRNA genes using long-read sequencing.</title>
        <authorList>
            <person name="Singleton C.M."/>
            <person name="Petriglieri F."/>
            <person name="Kristensen J.M."/>
            <person name="Kirkegaard R.H."/>
            <person name="Michaelsen T.Y."/>
            <person name="Andersen M.H."/>
            <person name="Karst S.M."/>
            <person name="Dueholm M.S."/>
            <person name="Nielsen P.H."/>
            <person name="Albertsen M."/>
        </authorList>
    </citation>
    <scope>NUCLEOTIDE SEQUENCE [LARGE SCALE GENOMIC DNA]</scope>
    <source>
        <strain evidence="5">Lyne_18-Q3-R50-59_MAXAC.006</strain>
    </source>
</reference>
<dbReference type="Gene3D" id="3.30.70.260">
    <property type="match status" value="1"/>
</dbReference>
<dbReference type="GO" id="GO:0005886">
    <property type="term" value="C:plasma membrane"/>
    <property type="evidence" value="ECO:0007669"/>
    <property type="project" value="TreeGrafter"/>
</dbReference>
<dbReference type="InterPro" id="IPR004811">
    <property type="entry name" value="RelA/Spo_fam"/>
</dbReference>
<organism evidence="5 6">
    <name type="scientific">Candidatus Neomicrothrix subdominans</name>
    <dbReference type="NCBI Taxonomy" id="2954438"/>
    <lineage>
        <taxon>Bacteria</taxon>
        <taxon>Bacillati</taxon>
        <taxon>Actinomycetota</taxon>
        <taxon>Acidimicrobiia</taxon>
        <taxon>Acidimicrobiales</taxon>
        <taxon>Microthrixaceae</taxon>
        <taxon>Candidatus Neomicrothrix</taxon>
    </lineage>
</organism>
<dbReference type="Gene3D" id="1.10.3210.10">
    <property type="entry name" value="Hypothetical protein af1432"/>
    <property type="match status" value="1"/>
</dbReference>
<evidence type="ECO:0000313" key="6">
    <source>
        <dbReference type="Proteomes" id="UP000727993"/>
    </source>
</evidence>
<dbReference type="InterPro" id="IPR007685">
    <property type="entry name" value="RelA_SpoT"/>
</dbReference>
<dbReference type="NCBIfam" id="TIGR00691">
    <property type="entry name" value="spoT_relA"/>
    <property type="match status" value="1"/>
</dbReference>
<dbReference type="Pfam" id="PF02824">
    <property type="entry name" value="TGS"/>
    <property type="match status" value="1"/>
</dbReference>
<name>A0A936NGH7_9ACTN</name>
<dbReference type="PANTHER" id="PTHR21262">
    <property type="entry name" value="GUANOSINE-3',5'-BIS DIPHOSPHATE 3'-PYROPHOSPHOHYDROLASE"/>
    <property type="match status" value="1"/>
</dbReference>
<sequence length="748" mass="83157">MPTVTRVLPWRRHSAPRASELRPLVLAMNEARDRPDIALVERAYDFAKAAHEGQLRASGEPYITHPLAVATIVARYGADDATVCAALLHDTVEDCDVTLAEISAKFGPTVSVLVDGCTKLDRVEVDSKAHQKAETIRKIILSMANDLRVIVIKLADRLHNLRTVAAMSPAHQEKQARETLDVYAPLAHRLGMTELRQQLEDLCFASLHPQVFAEIDHLVAQRAPERDLYLMQVIDEMRIRLERIGVDSDITGRPKHLWSLYEKMVIRGRSFDEIHDLMGVRIIVTDEADTYAALGAIHALWRPVPGRFKDYIAMPKFNLYQSLHTTVVGPGGKTVEVQIRTGEMHRQAEFGVAAHWTYKSGSVLKAPVATPPVDPDSENHGDWLDRIVDWQQYLTDPDDFMLNLKTDLGQDEVYVFTPEGRLITLPAGSTPVDFAYGVHTEVGHRCIGARVNGRLVPLDHVLSSGDTAEIITANDGHRPSEDWLGFVKSRSAQSKIRSWFSRERRDDTVERGRDELERAVRRERLPAELLEGETIEEVASQMGYSSAEALVTAIGEEKVQAATVAGRLVRQLQHGSGAGGPMLASEVLGERRRPRRSDGSGVHVEGFRDELVRLARCCSPVPPDEIMGFVTRGRGIAVHRTDCTNAVSLSSHVDRVVDVEWELESRGSWEVAIEVKGLDRPRLLVDIAQVIAEAQVGVRSLQARTGDDRVTTMRFDLELGDPAHLERLLGNLYGVDAVYDAARVQPHG</sequence>
<dbReference type="AlphaFoldDB" id="A0A936NGH7"/>
<feature type="domain" description="ACT" evidence="3">
    <location>
        <begin position="672"/>
        <end position="746"/>
    </location>
</feature>
<dbReference type="FunFam" id="1.10.3210.10:FF:000001">
    <property type="entry name" value="GTP pyrophosphokinase RelA"/>
    <property type="match status" value="1"/>
</dbReference>
<dbReference type="SUPFAM" id="SSF109604">
    <property type="entry name" value="HD-domain/PDEase-like"/>
    <property type="match status" value="1"/>
</dbReference>
<dbReference type="FunFam" id="3.10.20.30:FF:000002">
    <property type="entry name" value="GTP pyrophosphokinase (RelA/SpoT)"/>
    <property type="match status" value="1"/>
</dbReference>
<evidence type="ECO:0000256" key="2">
    <source>
        <dbReference type="RuleBase" id="RU003847"/>
    </source>
</evidence>
<comment type="pathway">
    <text evidence="1">Purine metabolism.</text>
</comment>
<dbReference type="Pfam" id="PF13291">
    <property type="entry name" value="ACT_4"/>
    <property type="match status" value="1"/>
</dbReference>
<dbReference type="Gene3D" id="3.30.460.10">
    <property type="entry name" value="Beta Polymerase, domain 2"/>
    <property type="match status" value="1"/>
</dbReference>
<dbReference type="Proteomes" id="UP000727993">
    <property type="component" value="Unassembled WGS sequence"/>
</dbReference>